<name>A0ABU6YRG9_9FABA</name>
<feature type="non-terminal residue" evidence="2">
    <location>
        <position position="1"/>
    </location>
</feature>
<keyword evidence="3" id="KW-1185">Reference proteome</keyword>
<reference evidence="2 3" key="1">
    <citation type="journal article" date="2023" name="Plants (Basel)">
        <title>Bridging the Gap: Combining Genomics and Transcriptomics Approaches to Understand Stylosanthes scabra, an Orphan Legume from the Brazilian Caatinga.</title>
        <authorList>
            <person name="Ferreira-Neto J.R.C."/>
            <person name="da Silva M.D."/>
            <person name="Binneck E."/>
            <person name="de Melo N.F."/>
            <person name="da Silva R.H."/>
            <person name="de Melo A.L.T.M."/>
            <person name="Pandolfi V."/>
            <person name="Bustamante F.O."/>
            <person name="Brasileiro-Vidal A.C."/>
            <person name="Benko-Iseppon A.M."/>
        </authorList>
    </citation>
    <scope>NUCLEOTIDE SEQUENCE [LARGE SCALE GENOMIC DNA]</scope>
    <source>
        <tissue evidence="2">Leaves</tissue>
    </source>
</reference>
<feature type="region of interest" description="Disordered" evidence="1">
    <location>
        <begin position="1"/>
        <end position="34"/>
    </location>
</feature>
<comment type="caution">
    <text evidence="2">The sequence shown here is derived from an EMBL/GenBank/DDBJ whole genome shotgun (WGS) entry which is preliminary data.</text>
</comment>
<gene>
    <name evidence="2" type="ORF">PIB30_082411</name>
</gene>
<sequence>NWEQSRSKANYRQKQNTGNKTMMMRGRTRNQLSRSLVETKHREAEYREQIVDRSRTQGDRTTVKQIGKTMTTARQRINVITRRRGGEVSGEKRVREGL</sequence>
<dbReference type="Proteomes" id="UP001341840">
    <property type="component" value="Unassembled WGS sequence"/>
</dbReference>
<feature type="compositionally biased region" description="Polar residues" evidence="1">
    <location>
        <begin position="1"/>
        <end position="20"/>
    </location>
</feature>
<accession>A0ABU6YRG9</accession>
<evidence type="ECO:0000313" key="2">
    <source>
        <dbReference type="EMBL" id="MED6212347.1"/>
    </source>
</evidence>
<proteinExistence type="predicted"/>
<evidence type="ECO:0000256" key="1">
    <source>
        <dbReference type="SAM" id="MobiDB-lite"/>
    </source>
</evidence>
<organism evidence="2 3">
    <name type="scientific">Stylosanthes scabra</name>
    <dbReference type="NCBI Taxonomy" id="79078"/>
    <lineage>
        <taxon>Eukaryota</taxon>
        <taxon>Viridiplantae</taxon>
        <taxon>Streptophyta</taxon>
        <taxon>Embryophyta</taxon>
        <taxon>Tracheophyta</taxon>
        <taxon>Spermatophyta</taxon>
        <taxon>Magnoliopsida</taxon>
        <taxon>eudicotyledons</taxon>
        <taxon>Gunneridae</taxon>
        <taxon>Pentapetalae</taxon>
        <taxon>rosids</taxon>
        <taxon>fabids</taxon>
        <taxon>Fabales</taxon>
        <taxon>Fabaceae</taxon>
        <taxon>Papilionoideae</taxon>
        <taxon>50 kb inversion clade</taxon>
        <taxon>dalbergioids sensu lato</taxon>
        <taxon>Dalbergieae</taxon>
        <taxon>Pterocarpus clade</taxon>
        <taxon>Stylosanthes</taxon>
    </lineage>
</organism>
<protein>
    <submittedName>
        <fullName evidence="2">Uncharacterized protein</fullName>
    </submittedName>
</protein>
<dbReference type="EMBL" id="JASCZI010242922">
    <property type="protein sequence ID" value="MED6212347.1"/>
    <property type="molecule type" value="Genomic_DNA"/>
</dbReference>
<evidence type="ECO:0000313" key="3">
    <source>
        <dbReference type="Proteomes" id="UP001341840"/>
    </source>
</evidence>